<reference evidence="1 2" key="3">
    <citation type="submission" date="2019-09" db="EMBL/GenBank/DDBJ databases">
        <title>Taxonomic note: a critical rebuttal of the proposed division of the genus Arcobacter into six genera, emended descriptions of Arcobacter anaerophilus and the genus Arcobacter, and an assessment of genus-level boundaries for Epsilonproteobacteria using in silico genomic comparator tools.</title>
        <authorList>
            <person name="On S.L.W."/>
            <person name="Miller W.G."/>
            <person name="Biggs P."/>
            <person name="Cornelius A."/>
            <person name="Vandamme P."/>
        </authorList>
    </citation>
    <scope>NUCLEOTIDE SEQUENCE [LARGE SCALE GENOMIC DNA]</scope>
    <source>
        <strain evidence="1 2">LMG 26638</strain>
    </source>
</reference>
<accession>A0A5C2HCA0</accession>
<proteinExistence type="predicted"/>
<dbReference type="KEGG" id="apai:APAC_2103"/>
<sequence>MQIKLRKKEKDYAQVHKRLLFNSTLSLKAKGLGAILECYSDNFEICLQTLTDKSTDGTKAIKAACKELVFHNYLFRFQILDENSKFKTIWIFDSEFIDQNYKNEILNQFEKIYKVDEVPKGHPVSNGVPFQDDLKSSTYNNIVTEPSNLDYFQMMYEVQEEKKKKPRSYINKPRVIG</sequence>
<evidence type="ECO:0000313" key="1">
    <source>
        <dbReference type="EMBL" id="QEP35175.1"/>
    </source>
</evidence>
<protein>
    <submittedName>
        <fullName evidence="1">Uncharacterized protein</fullName>
    </submittedName>
</protein>
<gene>
    <name evidence="1" type="ORF">APAC_2103</name>
</gene>
<name>A0A5C2HCA0_9BACT</name>
<keyword evidence="2" id="KW-1185">Reference proteome</keyword>
<reference evidence="2" key="2">
    <citation type="submission" date="2019-09" db="EMBL/GenBank/DDBJ databases">
        <title>Complete genome sequencing of four Arcobacter species reveals a diverse suite of mobile elements.</title>
        <authorList>
            <person name="On S.L.W."/>
            <person name="Miller W.G."/>
            <person name="Biggs P."/>
            <person name="Cornelius A."/>
            <person name="Vandamme P."/>
        </authorList>
    </citation>
    <scope>NUCLEOTIDE SEQUENCE [LARGE SCALE GENOMIC DNA]</scope>
    <source>
        <strain evidence="2">LMG 26638</strain>
    </source>
</reference>
<dbReference type="Proteomes" id="UP000322726">
    <property type="component" value="Chromosome"/>
</dbReference>
<reference evidence="1 2" key="1">
    <citation type="submission" date="2019-09" db="EMBL/GenBank/DDBJ databases">
        <title>Complete genome sequencing of four Arcobacter species reveals a diverse suite of mobile elements.</title>
        <authorList>
            <person name="Miller W.G."/>
            <person name="Yee E."/>
            <person name="Bono J.L."/>
        </authorList>
    </citation>
    <scope>NUCLEOTIDE SEQUENCE [LARGE SCALE GENOMIC DNA]</scope>
    <source>
        <strain evidence="1 2">LMG 26638</strain>
    </source>
</reference>
<dbReference type="AlphaFoldDB" id="A0A5C2HCA0"/>
<dbReference type="EMBL" id="CP035928">
    <property type="protein sequence ID" value="QEP35175.1"/>
    <property type="molecule type" value="Genomic_DNA"/>
</dbReference>
<evidence type="ECO:0000313" key="2">
    <source>
        <dbReference type="Proteomes" id="UP000322726"/>
    </source>
</evidence>
<organism evidence="1 2">
    <name type="scientific">Malaciobacter pacificus</name>
    <dbReference type="NCBI Taxonomy" id="1080223"/>
    <lineage>
        <taxon>Bacteria</taxon>
        <taxon>Pseudomonadati</taxon>
        <taxon>Campylobacterota</taxon>
        <taxon>Epsilonproteobacteria</taxon>
        <taxon>Campylobacterales</taxon>
        <taxon>Arcobacteraceae</taxon>
        <taxon>Malaciobacter</taxon>
    </lineage>
</organism>